<organism evidence="1 2">
    <name type="scientific">Entomophthora muscae</name>
    <dbReference type="NCBI Taxonomy" id="34485"/>
    <lineage>
        <taxon>Eukaryota</taxon>
        <taxon>Fungi</taxon>
        <taxon>Fungi incertae sedis</taxon>
        <taxon>Zoopagomycota</taxon>
        <taxon>Entomophthoromycotina</taxon>
        <taxon>Entomophthoromycetes</taxon>
        <taxon>Entomophthorales</taxon>
        <taxon>Entomophthoraceae</taxon>
        <taxon>Entomophthora</taxon>
    </lineage>
</organism>
<accession>A0ACC2RVF9</accession>
<gene>
    <name evidence="1" type="ORF">DSO57_1018210</name>
</gene>
<keyword evidence="2" id="KW-1185">Reference proteome</keyword>
<sequence length="1156" mass="129183">MNIALPVSAEEIKKISVKSITEPETFNLYAHPNKNGLYDAALGASEVVEICTTCNLAYPACPGHFGHIALPVPVINVLFFDEVMSLLRSKCFFCHRLRLDAQKRALFLGKFRLLKEGLVIEARSLDEFSPSSDLDVEGEDKMTSKKNNEAYVEGIKHLVESIISQSKKEGYTKTNASHCEFLALAREVLVACRKGKVCASCKGPTVGLRQDSHYKILEIGLAATVASKLSAQKKYLPDVLKQLDAQTAQLNTEWSNVLTSNSKALDIATSQKELEYLTDDSDSAVSEQGSDMEDKSERAEARVFRKTNILTPLHVYAHIKFLFEQEPDLVQLLYGGLSDRSNLDPHMFFYRNIPVPPNRFRPAAVLNDAMMENTQTVLLSKILAANKRCKELKPASNSQADIAEYTKAMIDSWLLLQRDVNAYVDSNHGPPPPMGKDPIPGIKQVLEKKEGLFRKHMMGKRVNYAARSVISPDVNLETNEIGLPPVFALKLTYPEPVTHYNVKKLQAAVIRGPLEWPGATHVQNEDGLVTQLDALSTESRIALAHQLFAFHGDSAGSSGGGGFVSQGLGVNKKVYRHIENGDVVLFNRQPTLHKPSIMAHKVRVLPGEKTIRMHYANCNTYNADFDGDEMNVHFPQNEVARAEAMLIANTDNQYLVPTSGVPLRGLIQDHVAVAVSMTSRDAFFTREQYHQLLYGSLRPEDESLENQRILTLPPALLKPQQLWTGKQIISTILTNITRGKQPLNLESKSRVDAKYWEGAAPEEGKVIFCNGEFVTGILDKSQFGASSFGLVHTVYELYGPAMAGKLLGILGRLFTKYCQSYGFTCRMDDLLLTAEGDTWRRDLITKSTTAGQEATVRYIGLQDRAKYADFQEDFTRRMEEVYRDDEKLHGLDATMKTQMNRISTSIIDRCIPHGLFRKFPENHMQAMTVSGAKGSNVNVSQISCLLGQQELEGRRVPLMISGKSLPSFQPFETSARAGGFIAGRFLTGIKPQEYFFHCMAGREGLIDTAVKTSRSGYLQRCLIKHLESLRVHYDNTVRDSDGSILQFNYGEDSLDVIKQKHLTEFGFVAKNYHALAQKHHPGKAVQHMNYSVAPDYTKKAIRKPQKYNPALSLYSPSRYFGSVSEKFHRELEHYLATNPDDLAWDCEPTHYVPGAP</sequence>
<reference evidence="1" key="1">
    <citation type="submission" date="2022-04" db="EMBL/GenBank/DDBJ databases">
        <title>Genome of the entomopathogenic fungus Entomophthora muscae.</title>
        <authorList>
            <person name="Elya C."/>
            <person name="Lovett B.R."/>
            <person name="Lee E."/>
            <person name="Macias A.M."/>
            <person name="Hajek A.E."/>
            <person name="De Bivort B.L."/>
            <person name="Kasson M.T."/>
            <person name="De Fine Licht H.H."/>
            <person name="Stajich J.E."/>
        </authorList>
    </citation>
    <scope>NUCLEOTIDE SEQUENCE</scope>
    <source>
        <strain evidence="1">Berkeley</strain>
    </source>
</reference>
<proteinExistence type="predicted"/>
<evidence type="ECO:0000313" key="2">
    <source>
        <dbReference type="Proteomes" id="UP001165960"/>
    </source>
</evidence>
<protein>
    <submittedName>
        <fullName evidence="1">Uncharacterized protein</fullName>
    </submittedName>
</protein>
<dbReference type="EMBL" id="QTSX02006468">
    <property type="protein sequence ID" value="KAJ9054084.1"/>
    <property type="molecule type" value="Genomic_DNA"/>
</dbReference>
<dbReference type="Proteomes" id="UP001165960">
    <property type="component" value="Unassembled WGS sequence"/>
</dbReference>
<evidence type="ECO:0000313" key="1">
    <source>
        <dbReference type="EMBL" id="KAJ9054084.1"/>
    </source>
</evidence>
<name>A0ACC2RVF9_9FUNG</name>
<comment type="caution">
    <text evidence="1">The sequence shown here is derived from an EMBL/GenBank/DDBJ whole genome shotgun (WGS) entry which is preliminary data.</text>
</comment>